<gene>
    <name evidence="3" type="ORF">F0U44_18600</name>
</gene>
<keyword evidence="4" id="KW-1185">Reference proteome</keyword>
<keyword evidence="1" id="KW-0472">Membrane</keyword>
<dbReference type="RefSeq" id="WP_149729878.1">
    <property type="nucleotide sequence ID" value="NZ_VUJV01000007.1"/>
</dbReference>
<dbReference type="AlphaFoldDB" id="A0A5B1L7D1"/>
<evidence type="ECO:0000313" key="4">
    <source>
        <dbReference type="Proteomes" id="UP000325003"/>
    </source>
</evidence>
<keyword evidence="1" id="KW-0812">Transmembrane</keyword>
<evidence type="ECO:0000256" key="1">
    <source>
        <dbReference type="SAM" id="Phobius"/>
    </source>
</evidence>
<feature type="domain" description="DUF4232" evidence="2">
    <location>
        <begin position="53"/>
        <end position="145"/>
    </location>
</feature>
<evidence type="ECO:0000259" key="2">
    <source>
        <dbReference type="Pfam" id="PF14016"/>
    </source>
</evidence>
<reference evidence="3 4" key="2">
    <citation type="submission" date="2019-09" db="EMBL/GenBank/DDBJ databases">
        <authorList>
            <person name="Jin C."/>
        </authorList>
    </citation>
    <scope>NUCLEOTIDE SEQUENCE [LARGE SCALE GENOMIC DNA]</scope>
    <source>
        <strain evidence="3 4">BN130099</strain>
    </source>
</reference>
<sequence>MPTDAPRRDTIAAAVTAALVVLLGVAFVVVRNHDDASTTTPTPATTRTGPAPCGHGDLVVALVEPDEARGTAYRTVTLRLTRGTEPCTVRGYPETIVLAKGRPAGVATVPDQTLGRPEQLTVLPDRSAKVTLAWSGAHYCGPVDNDAVRLWVAPDLPLELPGFGRSRCGGSEGRPPVRVGAFTYVNPRDEHGTVTGLVTLNDGPEPGTGEYAHSGEVQLVGVTDTYRTAIGATGSYDVEVPAGHYEVRVSTHQWHAGATYEAGPFDVPGGELSVINIPMPAR</sequence>
<keyword evidence="1" id="KW-1133">Transmembrane helix</keyword>
<feature type="transmembrane region" description="Helical" evidence="1">
    <location>
        <begin position="12"/>
        <end position="30"/>
    </location>
</feature>
<name>A0A5B1L7D1_9ACTN</name>
<dbReference type="InterPro" id="IPR025326">
    <property type="entry name" value="DUF4232"/>
</dbReference>
<dbReference type="Pfam" id="PF14016">
    <property type="entry name" value="DUF4232"/>
    <property type="match status" value="1"/>
</dbReference>
<proteinExistence type="predicted"/>
<accession>A0A5B1L7D1</accession>
<protein>
    <submittedName>
        <fullName evidence="3">DUF4232 domain-containing protein</fullName>
    </submittedName>
</protein>
<dbReference type="EMBL" id="VUJV01000007">
    <property type="protein sequence ID" value="KAA1416336.1"/>
    <property type="molecule type" value="Genomic_DNA"/>
</dbReference>
<comment type="caution">
    <text evidence="3">The sequence shown here is derived from an EMBL/GenBank/DDBJ whole genome shotgun (WGS) entry which is preliminary data.</text>
</comment>
<evidence type="ECO:0000313" key="3">
    <source>
        <dbReference type="EMBL" id="KAA1416336.1"/>
    </source>
</evidence>
<dbReference type="Proteomes" id="UP000325003">
    <property type="component" value="Unassembled WGS sequence"/>
</dbReference>
<organism evidence="3 4">
    <name type="scientific">Nocardioides humilatus</name>
    <dbReference type="NCBI Taxonomy" id="2607660"/>
    <lineage>
        <taxon>Bacteria</taxon>
        <taxon>Bacillati</taxon>
        <taxon>Actinomycetota</taxon>
        <taxon>Actinomycetes</taxon>
        <taxon>Propionibacteriales</taxon>
        <taxon>Nocardioidaceae</taxon>
        <taxon>Nocardioides</taxon>
    </lineage>
</organism>
<reference evidence="3 4" key="1">
    <citation type="submission" date="2019-09" db="EMBL/GenBank/DDBJ databases">
        <title>Nocardioides panacisoli sp. nov., isolated from the soil of a ginseng field.</title>
        <authorList>
            <person name="Cho C."/>
        </authorList>
    </citation>
    <scope>NUCLEOTIDE SEQUENCE [LARGE SCALE GENOMIC DNA]</scope>
    <source>
        <strain evidence="3 4">BN130099</strain>
    </source>
</reference>